<evidence type="ECO:0000313" key="3">
    <source>
        <dbReference type="Proteomes" id="UP000005408"/>
    </source>
</evidence>
<feature type="chain" id="PRO_5036501624" evidence="1">
    <location>
        <begin position="31"/>
        <end position="100"/>
    </location>
</feature>
<reference evidence="2" key="1">
    <citation type="submission" date="2022-08" db="UniProtKB">
        <authorList>
            <consortium name="EnsemblMetazoa"/>
        </authorList>
    </citation>
    <scope>IDENTIFICATION</scope>
    <source>
        <strain evidence="2">05x7-T-G4-1.051#20</strain>
    </source>
</reference>
<sequence>MALKLTSYRSVGVIVFVVLLFYACVQMADACQCPDTSCMQLSFTQRRCECCVFHFLGKRTPKPSVNAFSKKEALSSYSTYADQEVSDIDYWFRLTGLSDP</sequence>
<keyword evidence="1" id="KW-0732">Signal</keyword>
<protein>
    <submittedName>
        <fullName evidence="2">Uncharacterized protein</fullName>
    </submittedName>
</protein>
<accession>A0A8W8NMC8</accession>
<dbReference type="EnsemblMetazoa" id="G6888.1">
    <property type="protein sequence ID" value="G6888.1:cds"/>
    <property type="gene ID" value="G6888"/>
</dbReference>
<dbReference type="PROSITE" id="PS51257">
    <property type="entry name" value="PROKAR_LIPOPROTEIN"/>
    <property type="match status" value="1"/>
</dbReference>
<proteinExistence type="predicted"/>
<dbReference type="Proteomes" id="UP000005408">
    <property type="component" value="Unassembled WGS sequence"/>
</dbReference>
<evidence type="ECO:0000313" key="2">
    <source>
        <dbReference type="EnsemblMetazoa" id="G6888.1:cds"/>
    </source>
</evidence>
<keyword evidence="3" id="KW-1185">Reference proteome</keyword>
<evidence type="ECO:0000256" key="1">
    <source>
        <dbReference type="SAM" id="SignalP"/>
    </source>
</evidence>
<organism evidence="2 3">
    <name type="scientific">Magallana gigas</name>
    <name type="common">Pacific oyster</name>
    <name type="synonym">Crassostrea gigas</name>
    <dbReference type="NCBI Taxonomy" id="29159"/>
    <lineage>
        <taxon>Eukaryota</taxon>
        <taxon>Metazoa</taxon>
        <taxon>Spiralia</taxon>
        <taxon>Lophotrochozoa</taxon>
        <taxon>Mollusca</taxon>
        <taxon>Bivalvia</taxon>
        <taxon>Autobranchia</taxon>
        <taxon>Pteriomorphia</taxon>
        <taxon>Ostreida</taxon>
        <taxon>Ostreoidea</taxon>
        <taxon>Ostreidae</taxon>
        <taxon>Magallana</taxon>
    </lineage>
</organism>
<feature type="signal peptide" evidence="1">
    <location>
        <begin position="1"/>
        <end position="30"/>
    </location>
</feature>
<name>A0A8W8NMC8_MAGGI</name>
<dbReference type="AlphaFoldDB" id="A0A8W8NMC8"/>